<dbReference type="Pfam" id="PF12833">
    <property type="entry name" value="HTH_18"/>
    <property type="match status" value="1"/>
</dbReference>
<gene>
    <name evidence="6" type="ORF">TMS3_0107075</name>
</gene>
<dbReference type="RefSeq" id="WP_025164524.1">
    <property type="nucleotide sequence ID" value="NZ_AWSQ01000001.1"/>
</dbReference>
<dbReference type="GO" id="GO:0043565">
    <property type="term" value="F:sequence-specific DNA binding"/>
    <property type="evidence" value="ECO:0007669"/>
    <property type="project" value="InterPro"/>
</dbReference>
<dbReference type="InterPro" id="IPR050204">
    <property type="entry name" value="AraC_XylS_family_regulators"/>
</dbReference>
<dbReference type="InterPro" id="IPR018060">
    <property type="entry name" value="HTH_AraC"/>
</dbReference>
<feature type="domain" description="HTH araC/xylS-type" evidence="5">
    <location>
        <begin position="174"/>
        <end position="271"/>
    </location>
</feature>
<keyword evidence="7" id="KW-1185">Reference proteome</keyword>
<accession>A0A0A1YRC9</accession>
<dbReference type="PROSITE" id="PS01124">
    <property type="entry name" value="HTH_ARAC_FAMILY_2"/>
    <property type="match status" value="1"/>
</dbReference>
<dbReference type="SUPFAM" id="SSF51215">
    <property type="entry name" value="Regulatory protein AraC"/>
    <property type="match status" value="1"/>
</dbReference>
<dbReference type="InterPro" id="IPR032783">
    <property type="entry name" value="AraC_lig"/>
</dbReference>
<evidence type="ECO:0000313" key="7">
    <source>
        <dbReference type="Proteomes" id="UP000030063"/>
    </source>
</evidence>
<dbReference type="InterPro" id="IPR037923">
    <property type="entry name" value="HTH-like"/>
</dbReference>
<dbReference type="Pfam" id="PF12852">
    <property type="entry name" value="Cupin_6"/>
    <property type="match status" value="1"/>
</dbReference>
<dbReference type="GO" id="GO:0003700">
    <property type="term" value="F:DNA-binding transcription factor activity"/>
    <property type="evidence" value="ECO:0007669"/>
    <property type="project" value="InterPro"/>
</dbReference>
<organism evidence="6 7">
    <name type="scientific">Pseudomonas taeanensis MS-3</name>
    <dbReference type="NCBI Taxonomy" id="1395571"/>
    <lineage>
        <taxon>Bacteria</taxon>
        <taxon>Pseudomonadati</taxon>
        <taxon>Pseudomonadota</taxon>
        <taxon>Gammaproteobacteria</taxon>
        <taxon>Pseudomonadales</taxon>
        <taxon>Pseudomonadaceae</taxon>
        <taxon>Pseudomonas</taxon>
    </lineage>
</organism>
<proteinExistence type="predicted"/>
<dbReference type="OrthoDB" id="9783876at2"/>
<evidence type="ECO:0000256" key="4">
    <source>
        <dbReference type="ARBA" id="ARBA00037345"/>
    </source>
</evidence>
<dbReference type="Gene3D" id="1.10.10.60">
    <property type="entry name" value="Homeodomain-like"/>
    <property type="match status" value="2"/>
</dbReference>
<evidence type="ECO:0000256" key="1">
    <source>
        <dbReference type="ARBA" id="ARBA00023015"/>
    </source>
</evidence>
<dbReference type="SUPFAM" id="SSF46689">
    <property type="entry name" value="Homeodomain-like"/>
    <property type="match status" value="2"/>
</dbReference>
<dbReference type="AlphaFoldDB" id="A0A0A1YRC9"/>
<comment type="caution">
    <text evidence="6">The sequence shown here is derived from an EMBL/GenBank/DDBJ whole genome shotgun (WGS) entry which is preliminary data.</text>
</comment>
<protein>
    <submittedName>
        <fullName evidence="6">AraC family transcriptional regulator</fullName>
    </submittedName>
</protein>
<keyword evidence="2" id="KW-0238">DNA-binding</keyword>
<name>A0A0A1YRC9_9PSED</name>
<keyword evidence="1" id="KW-0805">Transcription regulation</keyword>
<comment type="function">
    <text evidence="4">Regulatory protein of the TOL plasmid xyl operons. XylS activates the xylXYZLTEGFJQKIH operon required for the degradation of toluene, m-xylene and p-xylene.</text>
</comment>
<evidence type="ECO:0000256" key="2">
    <source>
        <dbReference type="ARBA" id="ARBA00023125"/>
    </source>
</evidence>
<dbReference type="EMBL" id="AWSQ01000001">
    <property type="protein sequence ID" value="KFX71679.1"/>
    <property type="molecule type" value="Genomic_DNA"/>
</dbReference>
<dbReference type="PANTHER" id="PTHR46796:SF7">
    <property type="entry name" value="ARAC FAMILY TRANSCRIPTIONAL REGULATOR"/>
    <property type="match status" value="1"/>
</dbReference>
<sequence length="275" mass="30099">MDRLSPLLARFSLSAKVFHSGPLCGFSEQFDGGSVGYLHLLRRGTLRVSGPQMHSYEIDQPSLLLFPRPCSHRLHADGLEGAELLCATFDFGGGLGNPLLRTLPAEMLVPLAQIPSLEPVLNLLFDEAFDDHCGRQAAIDRLVEYVLILLMRHAMDANLLQAGILAGLAEPRLAKAINAMHEQPEAGWTLESLAQRAGMSRARFAVNFREAVGMTPLDYLTEWRLSLAKSLLKHGKPMGLVAPAVGYASPEALSRVFSRCCGLSPRDWLKSLMQA</sequence>
<dbReference type="eggNOG" id="COG2207">
    <property type="taxonomic scope" value="Bacteria"/>
</dbReference>
<dbReference type="Proteomes" id="UP000030063">
    <property type="component" value="Unassembled WGS sequence"/>
</dbReference>
<keyword evidence="3" id="KW-0804">Transcription</keyword>
<dbReference type="InterPro" id="IPR009057">
    <property type="entry name" value="Homeodomain-like_sf"/>
</dbReference>
<evidence type="ECO:0000256" key="3">
    <source>
        <dbReference type="ARBA" id="ARBA00023163"/>
    </source>
</evidence>
<evidence type="ECO:0000313" key="6">
    <source>
        <dbReference type="EMBL" id="KFX71679.1"/>
    </source>
</evidence>
<dbReference type="PANTHER" id="PTHR46796">
    <property type="entry name" value="HTH-TYPE TRANSCRIPTIONAL ACTIVATOR RHAS-RELATED"/>
    <property type="match status" value="1"/>
</dbReference>
<reference evidence="6 7" key="1">
    <citation type="journal article" date="2014" name="Genome Announc.">
        <title>Draft Genome Sequence of Petroleum Oil-Degrading Marine Bacterium Pseudomonas taeanensis Strain MS-3, Isolated from a Crude Oil-Contaminated Seashore.</title>
        <authorList>
            <person name="Lee S.Y."/>
            <person name="Kim S.H."/>
            <person name="Lee D.G."/>
            <person name="Shin S."/>
            <person name="Yun S.H."/>
            <person name="Choi C.W."/>
            <person name="Chung Y.H."/>
            <person name="Choi J.S."/>
            <person name="Kahng H.Y."/>
            <person name="Kim S.I."/>
        </authorList>
    </citation>
    <scope>NUCLEOTIDE SEQUENCE [LARGE SCALE GENOMIC DNA]</scope>
    <source>
        <strain evidence="6 7">MS-3</strain>
    </source>
</reference>
<dbReference type="STRING" id="1395571.TMS3_0107075"/>
<evidence type="ECO:0000259" key="5">
    <source>
        <dbReference type="PROSITE" id="PS01124"/>
    </source>
</evidence>
<dbReference type="SMART" id="SM00342">
    <property type="entry name" value="HTH_ARAC"/>
    <property type="match status" value="1"/>
</dbReference>